<dbReference type="GO" id="GO:0030261">
    <property type="term" value="P:chromosome condensation"/>
    <property type="evidence" value="ECO:0007669"/>
    <property type="project" value="UniProtKB-KW"/>
</dbReference>
<protein>
    <submittedName>
        <fullName evidence="7">AAA family ATPase</fullName>
    </submittedName>
</protein>
<dbReference type="Pfam" id="PF02463">
    <property type="entry name" value="SMC_N"/>
    <property type="match status" value="1"/>
</dbReference>
<evidence type="ECO:0000256" key="1">
    <source>
        <dbReference type="ARBA" id="ARBA00022490"/>
    </source>
</evidence>
<dbReference type="AlphaFoldDB" id="A0A7Y2KSN9"/>
<feature type="non-terminal residue" evidence="7">
    <location>
        <position position="265"/>
    </location>
</feature>
<dbReference type="Gene3D" id="3.40.50.300">
    <property type="entry name" value="P-loop containing nucleotide triphosphate hydrolases"/>
    <property type="match status" value="1"/>
</dbReference>
<feature type="domain" description="RecF/RecN/SMC N-terminal" evidence="6">
    <location>
        <begin position="3"/>
        <end position="124"/>
    </location>
</feature>
<dbReference type="RefSeq" id="WP_170170989.1">
    <property type="nucleotide sequence ID" value="NZ_JABEOU010000055.1"/>
</dbReference>
<sequence>MQIKRLRISGFKSFVDPADLVIEPGLTGVVGPNGCGKSNLLEALRWTMGENSARSMRGAGMEDVIFAGTATRPPRDFAEVTILAEREGEETEIVRRIERGAGSAYRIDGRDVRAKDVALLFADAATGAHSPALVSQNRIGAVIAAKPAERRAMLEEAAGISGLHVRRRDAETRLRATEANLARLDEAIADQDARVASLRRQARAAERYRLLSEQIRVAEGRMIFARWRDAAAAATTAKAEAAAAEAQVAETTATERTAAQAQEQA</sequence>
<comment type="caution">
    <text evidence="7">The sequence shown here is derived from an EMBL/GenBank/DDBJ whole genome shotgun (WGS) entry which is preliminary data.</text>
</comment>
<keyword evidence="3" id="KW-0226">DNA condensation</keyword>
<organism evidence="7 8">
    <name type="scientific">Sphingomonas paucimobilis</name>
    <name type="common">Pseudomonas paucimobilis</name>
    <dbReference type="NCBI Taxonomy" id="13689"/>
    <lineage>
        <taxon>Bacteria</taxon>
        <taxon>Pseudomonadati</taxon>
        <taxon>Pseudomonadota</taxon>
        <taxon>Alphaproteobacteria</taxon>
        <taxon>Sphingomonadales</taxon>
        <taxon>Sphingomonadaceae</taxon>
        <taxon>Sphingomonas</taxon>
    </lineage>
</organism>
<evidence type="ECO:0000256" key="3">
    <source>
        <dbReference type="ARBA" id="ARBA00023067"/>
    </source>
</evidence>
<dbReference type="GO" id="GO:0003677">
    <property type="term" value="F:DNA binding"/>
    <property type="evidence" value="ECO:0007669"/>
    <property type="project" value="UniProtKB-KW"/>
</dbReference>
<feature type="coiled-coil region" evidence="5">
    <location>
        <begin position="167"/>
        <end position="201"/>
    </location>
</feature>
<dbReference type="PANTHER" id="PTHR42963">
    <property type="entry name" value="CHROMOSOME PARTITION PROTEIN MUKB"/>
    <property type="match status" value="1"/>
</dbReference>
<keyword evidence="4" id="KW-0238">DNA-binding</keyword>
<dbReference type="PANTHER" id="PTHR42963:SF1">
    <property type="entry name" value="DUF4476 DOMAIN-CONTAINING PROTEIN"/>
    <property type="match status" value="1"/>
</dbReference>
<dbReference type="EMBL" id="JABEOU010000055">
    <property type="protein sequence ID" value="NNG59443.1"/>
    <property type="molecule type" value="Genomic_DNA"/>
</dbReference>
<evidence type="ECO:0000256" key="5">
    <source>
        <dbReference type="SAM" id="Coils"/>
    </source>
</evidence>
<dbReference type="GO" id="GO:0007059">
    <property type="term" value="P:chromosome segregation"/>
    <property type="evidence" value="ECO:0007669"/>
    <property type="project" value="UniProtKB-KW"/>
</dbReference>
<gene>
    <name evidence="7" type="ORF">HKX06_18990</name>
</gene>
<dbReference type="Proteomes" id="UP000550136">
    <property type="component" value="Unassembled WGS sequence"/>
</dbReference>
<keyword evidence="5" id="KW-0175">Coiled coil</keyword>
<keyword evidence="2" id="KW-0159">Chromosome partition</keyword>
<evidence type="ECO:0000256" key="4">
    <source>
        <dbReference type="ARBA" id="ARBA00023125"/>
    </source>
</evidence>
<dbReference type="InterPro" id="IPR027417">
    <property type="entry name" value="P-loop_NTPase"/>
</dbReference>
<proteinExistence type="predicted"/>
<dbReference type="GO" id="GO:0005737">
    <property type="term" value="C:cytoplasm"/>
    <property type="evidence" value="ECO:0007669"/>
    <property type="project" value="TreeGrafter"/>
</dbReference>
<dbReference type="InterPro" id="IPR003395">
    <property type="entry name" value="RecF/RecN/SMC_N"/>
</dbReference>
<accession>A0A7Y2KSN9</accession>
<reference evidence="7 8" key="1">
    <citation type="submission" date="2020-05" db="EMBL/GenBank/DDBJ databases">
        <title>Draft Genome Sequences of Sphingomonas sp. Isolated from the International Space Station.</title>
        <authorList>
            <person name="Bijlani S."/>
            <person name="Singh N.K."/>
            <person name="Mason C.E."/>
            <person name="Wang C.C."/>
            <person name="Venkateswaran K."/>
        </authorList>
    </citation>
    <scope>NUCLEOTIDE SEQUENCE [LARGE SCALE GENOMIC DNA]</scope>
    <source>
        <strain evidence="7 8">FKI-L5-BR-P1</strain>
    </source>
</reference>
<name>A0A7Y2KSN9_SPHPI</name>
<evidence type="ECO:0000259" key="6">
    <source>
        <dbReference type="Pfam" id="PF02463"/>
    </source>
</evidence>
<keyword evidence="1" id="KW-0963">Cytoplasm</keyword>
<evidence type="ECO:0000313" key="8">
    <source>
        <dbReference type="Proteomes" id="UP000550136"/>
    </source>
</evidence>
<evidence type="ECO:0000256" key="2">
    <source>
        <dbReference type="ARBA" id="ARBA00022829"/>
    </source>
</evidence>
<dbReference type="SUPFAM" id="SSF52540">
    <property type="entry name" value="P-loop containing nucleoside triphosphate hydrolases"/>
    <property type="match status" value="1"/>
</dbReference>
<evidence type="ECO:0000313" key="7">
    <source>
        <dbReference type="EMBL" id="NNG59443.1"/>
    </source>
</evidence>
<dbReference type="InterPro" id="IPR050308">
    <property type="entry name" value="MukB/SMC"/>
</dbReference>